<dbReference type="Gene3D" id="3.40.630.30">
    <property type="match status" value="1"/>
</dbReference>
<accession>A0AA41YNX7</accession>
<protein>
    <submittedName>
        <fullName evidence="2">GNAT family N-acetyltransferase</fullName>
    </submittedName>
</protein>
<reference evidence="2" key="1">
    <citation type="submission" date="2022-09" db="EMBL/GenBank/DDBJ databases">
        <title>Rhodovastum sp. nov. RN2-1 isolated from soil in Seongnam, South Korea.</title>
        <authorList>
            <person name="Le N.T."/>
        </authorList>
    </citation>
    <scope>NUCLEOTIDE SEQUENCE</scope>
    <source>
        <strain evidence="2">RN2-1</strain>
    </source>
</reference>
<dbReference type="Pfam" id="PF00583">
    <property type="entry name" value="Acetyltransf_1"/>
    <property type="match status" value="1"/>
</dbReference>
<gene>
    <name evidence="2" type="ORF">OL599_16620</name>
</gene>
<evidence type="ECO:0000313" key="3">
    <source>
        <dbReference type="Proteomes" id="UP001165679"/>
    </source>
</evidence>
<dbReference type="InterPro" id="IPR000182">
    <property type="entry name" value="GNAT_dom"/>
</dbReference>
<dbReference type="CDD" id="cd04301">
    <property type="entry name" value="NAT_SF"/>
    <property type="match status" value="1"/>
</dbReference>
<dbReference type="RefSeq" id="WP_264714964.1">
    <property type="nucleotide sequence ID" value="NZ_JAPDNT010000016.1"/>
</dbReference>
<sequence>MIQCGTVRVEMFRGAAMAPHLPALARLRIAVFRDWPYLYDGDPAYEQRYLADFAASPDAGLAVAFDGDMPVGCSTCEPLADAGVELRAPFRAHGIDPIRVFYFGESVLLPAYRGQGVGVAFFAEREAHARRVSACDYAAFCSVIRPQDHPLRPPEAVPLDAFWRKRGYAPCPGLECTMRWKQVDSVDEVENRLQFWMKPLSGAAVP</sequence>
<dbReference type="InterPro" id="IPR016181">
    <property type="entry name" value="Acyl_CoA_acyltransferase"/>
</dbReference>
<organism evidence="2 3">
    <name type="scientific">Limobrevibacterium gyesilva</name>
    <dbReference type="NCBI Taxonomy" id="2991712"/>
    <lineage>
        <taxon>Bacteria</taxon>
        <taxon>Pseudomonadati</taxon>
        <taxon>Pseudomonadota</taxon>
        <taxon>Alphaproteobacteria</taxon>
        <taxon>Acetobacterales</taxon>
        <taxon>Acetobacteraceae</taxon>
        <taxon>Limobrevibacterium</taxon>
    </lineage>
</organism>
<dbReference type="SUPFAM" id="SSF55729">
    <property type="entry name" value="Acyl-CoA N-acyltransferases (Nat)"/>
    <property type="match status" value="1"/>
</dbReference>
<name>A0AA41YNX7_9PROT</name>
<feature type="domain" description="N-acetyltransferase" evidence="1">
    <location>
        <begin position="10"/>
        <end position="196"/>
    </location>
</feature>
<evidence type="ECO:0000259" key="1">
    <source>
        <dbReference type="PROSITE" id="PS51186"/>
    </source>
</evidence>
<dbReference type="AlphaFoldDB" id="A0AA41YNX7"/>
<dbReference type="EMBL" id="JAPDNT010000016">
    <property type="protein sequence ID" value="MCW3476205.1"/>
    <property type="molecule type" value="Genomic_DNA"/>
</dbReference>
<dbReference type="PROSITE" id="PS51186">
    <property type="entry name" value="GNAT"/>
    <property type="match status" value="1"/>
</dbReference>
<comment type="caution">
    <text evidence="2">The sequence shown here is derived from an EMBL/GenBank/DDBJ whole genome shotgun (WGS) entry which is preliminary data.</text>
</comment>
<reference evidence="2" key="2">
    <citation type="submission" date="2022-10" db="EMBL/GenBank/DDBJ databases">
        <authorList>
            <person name="Trinh H.N."/>
        </authorList>
    </citation>
    <scope>NUCLEOTIDE SEQUENCE</scope>
    <source>
        <strain evidence="2">RN2-1</strain>
    </source>
</reference>
<dbReference type="GO" id="GO:0016747">
    <property type="term" value="F:acyltransferase activity, transferring groups other than amino-acyl groups"/>
    <property type="evidence" value="ECO:0007669"/>
    <property type="project" value="InterPro"/>
</dbReference>
<evidence type="ECO:0000313" key="2">
    <source>
        <dbReference type="EMBL" id="MCW3476205.1"/>
    </source>
</evidence>
<dbReference type="Proteomes" id="UP001165679">
    <property type="component" value="Unassembled WGS sequence"/>
</dbReference>
<proteinExistence type="predicted"/>
<keyword evidence="3" id="KW-1185">Reference proteome</keyword>